<dbReference type="EMBL" id="BAABDK010000011">
    <property type="protein sequence ID" value="GAA4031040.1"/>
    <property type="molecule type" value="Genomic_DNA"/>
</dbReference>
<dbReference type="Pfam" id="PF07745">
    <property type="entry name" value="Glyco_hydro_53"/>
    <property type="match status" value="1"/>
</dbReference>
<keyword evidence="7" id="KW-0732">Signal</keyword>
<dbReference type="PANTHER" id="PTHR34983:SF1">
    <property type="entry name" value="ARABINOGALACTAN ENDO-BETA-1,4-GALACTANASE A"/>
    <property type="match status" value="1"/>
</dbReference>
<evidence type="ECO:0000313" key="8">
    <source>
        <dbReference type="EMBL" id="GAA4031040.1"/>
    </source>
</evidence>
<dbReference type="NCBIfam" id="TIGR04183">
    <property type="entry name" value="Por_Secre_tail"/>
    <property type="match status" value="1"/>
</dbReference>
<keyword evidence="5 6" id="KW-0326">Glycosidase</keyword>
<evidence type="ECO:0000256" key="7">
    <source>
        <dbReference type="SAM" id="SignalP"/>
    </source>
</evidence>
<dbReference type="InterPro" id="IPR026444">
    <property type="entry name" value="Secre_tail"/>
</dbReference>
<dbReference type="Proteomes" id="UP001501469">
    <property type="component" value="Unassembled WGS sequence"/>
</dbReference>
<evidence type="ECO:0000256" key="6">
    <source>
        <dbReference type="RuleBase" id="RU361192"/>
    </source>
</evidence>
<comment type="catalytic activity">
    <reaction evidence="1 6">
        <text>The enzyme specifically hydrolyzes (1-&gt;4)-beta-D-galactosidic linkages in type I arabinogalactans.</text>
        <dbReference type="EC" id="3.2.1.89"/>
    </reaction>
</comment>
<feature type="chain" id="PRO_5047477437" description="Arabinogalactan endo-beta-1,4-galactanase" evidence="7">
    <location>
        <begin position="16"/>
        <end position="828"/>
    </location>
</feature>
<dbReference type="Gene3D" id="2.60.120.260">
    <property type="entry name" value="Galactose-binding domain-like"/>
    <property type="match status" value="1"/>
</dbReference>
<dbReference type="SUPFAM" id="SSF51445">
    <property type="entry name" value="(Trans)glycosidases"/>
    <property type="match status" value="1"/>
</dbReference>
<evidence type="ECO:0000256" key="1">
    <source>
        <dbReference type="ARBA" id="ARBA00001695"/>
    </source>
</evidence>
<dbReference type="Gene3D" id="3.20.20.80">
    <property type="entry name" value="Glycosidases"/>
    <property type="match status" value="1"/>
</dbReference>
<proteinExistence type="inferred from homology"/>
<evidence type="ECO:0000256" key="5">
    <source>
        <dbReference type="ARBA" id="ARBA00023295"/>
    </source>
</evidence>
<comment type="similarity">
    <text evidence="2 6">Belongs to the glycosyl hydrolase 53 family.</text>
</comment>
<dbReference type="InterPro" id="IPR017853">
    <property type="entry name" value="GH"/>
</dbReference>
<evidence type="ECO:0000256" key="3">
    <source>
        <dbReference type="ARBA" id="ARBA00012556"/>
    </source>
</evidence>
<evidence type="ECO:0000256" key="2">
    <source>
        <dbReference type="ARBA" id="ARBA00010687"/>
    </source>
</evidence>
<evidence type="ECO:0000313" key="9">
    <source>
        <dbReference type="Proteomes" id="UP001501469"/>
    </source>
</evidence>
<accession>A0ABP7TU29</accession>
<gene>
    <name evidence="8" type="ORF">GCM10022409_14090</name>
</gene>
<sequence>MLLSLLAGLVPHANAQTTAPFAKGADVSWVTQMEQSNYRFYTEGGTPQDLFQLLKGYDMNTVRLRVWVNPAGGWNSPADVLAKAMRAQALGYRVMIDFHYSDEFADPGRQNKPAAWAAYPFPQLLTAVYDHTFTTLELLKNNGITPKWVQVGNETNDGMLWPEGKASVNMAQFAQLFDRGYAAVKASNQSIKVIAHVSNGFNVNTSRYIFGGLTNNGARFDVMGLSLYPSITDWPTLTAQCQANMNDLVVRYPGKEVMVVETGMPTDATIPTQQMLLDLQAKTQAVPGNKGLGVLYWEPQAYNWMGYNLGAWTNAGRPTTALRAFRNVPPAAGLVYNPGFEFTGPTQTPLGWSTASTADADLTQAPGVAGLYQLTHQKAAAYQVRTYQLLTNVPNGTYTLRARAQSSGGQTQCQLYASGFGGTELATTLPTSTTWVPVQVSNVVVSNGQCEIGLRSTAGAGQTARLDEVEFVASTTAATPQFTLDGQASAAEIGTGPGQYQLAATYTGPHSETDRGLQALYVGSTATTLNLLLTGSAESAGGSYRALVLYLNTAGQLGAPASQQLIGGSNAPSPLKHRPTLDMQADYGFRVSVGPTSATANDVYFSRVSYVTGGPVTPGNDTYIGAGTKTGGVVVAPATLDLAGARFAYFNTPTLTTNTSNAGLEIEIPLAALGAAGASVGAGSRIELFAGYTDADGVFFTDVIPTIPGRTTPLGANPDFTAIPGNQYVAFQLGSGVLASRSAADKALDVSLYPNPAAAAAMLAYTVPGPGAQPIALSVYSALGQRVRTVTARQAGHQELVLGRLPAGVYLLKLQVGDLTTSRQLVVE</sequence>
<keyword evidence="4 6" id="KW-0378">Hydrolase</keyword>
<dbReference type="PANTHER" id="PTHR34983">
    <property type="entry name" value="ARABINOGALACTAN ENDO-BETA-1,4-GALACTANASE A"/>
    <property type="match status" value="1"/>
</dbReference>
<name>A0ABP7TU29_9BACT</name>
<reference evidence="9" key="1">
    <citation type="journal article" date="2019" name="Int. J. Syst. Evol. Microbiol.">
        <title>The Global Catalogue of Microorganisms (GCM) 10K type strain sequencing project: providing services to taxonomists for standard genome sequencing and annotation.</title>
        <authorList>
            <consortium name="The Broad Institute Genomics Platform"/>
            <consortium name="The Broad Institute Genome Sequencing Center for Infectious Disease"/>
            <person name="Wu L."/>
            <person name="Ma J."/>
        </authorList>
    </citation>
    <scope>NUCLEOTIDE SEQUENCE [LARGE SCALE GENOMIC DNA]</scope>
    <source>
        <strain evidence="9">JCM 17225</strain>
    </source>
</reference>
<protein>
    <recommendedName>
        <fullName evidence="3 6">Arabinogalactan endo-beta-1,4-galactanase</fullName>
        <ecNumber evidence="3 6">3.2.1.89</ecNumber>
    </recommendedName>
</protein>
<feature type="signal peptide" evidence="7">
    <location>
        <begin position="1"/>
        <end position="15"/>
    </location>
</feature>
<keyword evidence="9" id="KW-1185">Reference proteome</keyword>
<dbReference type="InterPro" id="IPR011683">
    <property type="entry name" value="Glyco_hydro_53"/>
</dbReference>
<organism evidence="8 9">
    <name type="scientific">Hymenobacter glaciei</name>
    <dbReference type="NCBI Taxonomy" id="877209"/>
    <lineage>
        <taxon>Bacteria</taxon>
        <taxon>Pseudomonadati</taxon>
        <taxon>Bacteroidota</taxon>
        <taxon>Cytophagia</taxon>
        <taxon>Cytophagales</taxon>
        <taxon>Hymenobacteraceae</taxon>
        <taxon>Hymenobacter</taxon>
    </lineage>
</organism>
<evidence type="ECO:0000256" key="4">
    <source>
        <dbReference type="ARBA" id="ARBA00022801"/>
    </source>
</evidence>
<comment type="caution">
    <text evidence="8">The sequence shown here is derived from an EMBL/GenBank/DDBJ whole genome shotgun (WGS) entry which is preliminary data.</text>
</comment>
<dbReference type="EC" id="3.2.1.89" evidence="3 6"/>